<comment type="similarity">
    <text evidence="1">Belongs to the carbohydrate kinase PfkB family.</text>
</comment>
<feature type="domain" description="Carbohydrate kinase PfkB" evidence="6">
    <location>
        <begin position="3"/>
        <end position="305"/>
    </location>
</feature>
<evidence type="ECO:0000256" key="3">
    <source>
        <dbReference type="ARBA" id="ARBA00022741"/>
    </source>
</evidence>
<dbReference type="InterPro" id="IPR011611">
    <property type="entry name" value="PfkB_dom"/>
</dbReference>
<evidence type="ECO:0000259" key="6">
    <source>
        <dbReference type="Pfam" id="PF00294"/>
    </source>
</evidence>
<dbReference type="GO" id="GO:0016301">
    <property type="term" value="F:kinase activity"/>
    <property type="evidence" value="ECO:0007669"/>
    <property type="project" value="UniProtKB-KW"/>
</dbReference>
<dbReference type="PANTHER" id="PTHR43085:SF1">
    <property type="entry name" value="PSEUDOURIDINE KINASE-RELATED"/>
    <property type="match status" value="1"/>
</dbReference>
<evidence type="ECO:0000313" key="8">
    <source>
        <dbReference type="EMBL" id="WOX31242.1"/>
    </source>
</evidence>
<dbReference type="InterPro" id="IPR050306">
    <property type="entry name" value="PfkB_Carbo_kinase"/>
</dbReference>
<accession>A0A8I2H4L2</accession>
<dbReference type="EC" id="2.7.1.-" evidence="8"/>
<reference evidence="8 10" key="2">
    <citation type="submission" date="2023-10" db="EMBL/GenBank/DDBJ databases">
        <title>To unveil natural product biosynthetic capacity in Pseudoalteromonas.</title>
        <authorList>
            <person name="Wang J."/>
        </authorList>
    </citation>
    <scope>NUCLEOTIDE SEQUENCE [LARGE SCALE GENOMIC DNA]</scope>
    <source>
        <strain evidence="8 10">DSM 15914</strain>
    </source>
</reference>
<keyword evidence="2 8" id="KW-0808">Transferase</keyword>
<reference evidence="7" key="1">
    <citation type="submission" date="2019-10" db="EMBL/GenBank/DDBJ databases">
        <authorList>
            <person name="Paulsen S."/>
        </authorList>
    </citation>
    <scope>NUCLEOTIDE SEQUENCE</scope>
    <source>
        <strain evidence="7">LMG 19692</strain>
    </source>
</reference>
<dbReference type="Proteomes" id="UP001304419">
    <property type="component" value="Chromosome 2"/>
</dbReference>
<dbReference type="EMBL" id="WEIA01000012">
    <property type="protein sequence ID" value="NLR23006.1"/>
    <property type="molecule type" value="Genomic_DNA"/>
</dbReference>
<dbReference type="Pfam" id="PF00294">
    <property type="entry name" value="PfkB"/>
    <property type="match status" value="1"/>
</dbReference>
<evidence type="ECO:0000313" key="9">
    <source>
        <dbReference type="Proteomes" id="UP000646877"/>
    </source>
</evidence>
<keyword evidence="3" id="KW-0547">Nucleotide-binding</keyword>
<sequence length="323" mass="34968">MQLTCFGEMLIDLLPTGDGSLNPIAGGAPANVAVGFAKLGGSARFVGGFAEDPFSLQLKSTLALYAVGTEYCVSISGAQTALAIVHLDAQGERSFSFYRDNTADIAIRPKDFEHLQWPDHGIFHFCSNTLTDAEVTSTTMALLKSAAAHNQLISFDVNLRLNLWQDLSCLSERIEACYPYVDILKMSKDELRYLAEEKNMREASYLDWLLSVGVQAVISSDGPNPCSVLTAKDFYSVASPTIDAVDTTGAGDSLMAGFLFQLSQHGISKDTLVQNFPTVKKALSFAVKCGAFTCEHKGVMPFMPTLIDVSERFSSFNPEALLG</sequence>
<evidence type="ECO:0000256" key="4">
    <source>
        <dbReference type="ARBA" id="ARBA00022777"/>
    </source>
</evidence>
<dbReference type="CDD" id="cd01167">
    <property type="entry name" value="bac_FRK"/>
    <property type="match status" value="1"/>
</dbReference>
<protein>
    <submittedName>
        <fullName evidence="7">Carbohydrate kinase</fullName>
        <ecNumber evidence="8">2.7.1.-</ecNumber>
    </submittedName>
</protein>
<evidence type="ECO:0000313" key="10">
    <source>
        <dbReference type="Proteomes" id="UP001304419"/>
    </source>
</evidence>
<evidence type="ECO:0000256" key="1">
    <source>
        <dbReference type="ARBA" id="ARBA00010688"/>
    </source>
</evidence>
<dbReference type="Gene3D" id="3.40.1190.20">
    <property type="match status" value="1"/>
</dbReference>
<dbReference type="AlphaFoldDB" id="A0A8I2H4L2"/>
<proteinExistence type="inferred from homology"/>
<keyword evidence="4 7" id="KW-0418">Kinase</keyword>
<dbReference type="InterPro" id="IPR002173">
    <property type="entry name" value="Carboh/pur_kinase_PfkB_CS"/>
</dbReference>
<gene>
    <name evidence="7" type="ORF">F9Y85_17165</name>
    <name evidence="8" type="ORF">R5H13_20090</name>
</gene>
<dbReference type="RefSeq" id="WP_045990028.1">
    <property type="nucleotide sequence ID" value="NZ_CBCSDF010000001.1"/>
</dbReference>
<name>A0A8I2H4L2_9GAMM</name>
<dbReference type="SUPFAM" id="SSF53613">
    <property type="entry name" value="Ribokinase-like"/>
    <property type="match status" value="1"/>
</dbReference>
<organism evidence="7 9">
    <name type="scientific">Pseudoalteromonas maricaloris</name>
    <dbReference type="NCBI Taxonomy" id="184924"/>
    <lineage>
        <taxon>Bacteria</taxon>
        <taxon>Pseudomonadati</taxon>
        <taxon>Pseudomonadota</taxon>
        <taxon>Gammaproteobacteria</taxon>
        <taxon>Alteromonadales</taxon>
        <taxon>Pseudoalteromonadaceae</taxon>
        <taxon>Pseudoalteromonas</taxon>
    </lineage>
</organism>
<dbReference type="InterPro" id="IPR029056">
    <property type="entry name" value="Ribokinase-like"/>
</dbReference>
<evidence type="ECO:0000256" key="5">
    <source>
        <dbReference type="ARBA" id="ARBA00022840"/>
    </source>
</evidence>
<dbReference type="PROSITE" id="PS00584">
    <property type="entry name" value="PFKB_KINASES_2"/>
    <property type="match status" value="1"/>
</dbReference>
<evidence type="ECO:0000313" key="7">
    <source>
        <dbReference type="EMBL" id="NLR23006.1"/>
    </source>
</evidence>
<dbReference type="EMBL" id="CP137579">
    <property type="protein sequence ID" value="WOX31242.1"/>
    <property type="molecule type" value="Genomic_DNA"/>
</dbReference>
<dbReference type="PANTHER" id="PTHR43085">
    <property type="entry name" value="HEXOKINASE FAMILY MEMBER"/>
    <property type="match status" value="1"/>
</dbReference>
<evidence type="ECO:0000256" key="2">
    <source>
        <dbReference type="ARBA" id="ARBA00022679"/>
    </source>
</evidence>
<dbReference type="Proteomes" id="UP000646877">
    <property type="component" value="Unassembled WGS sequence"/>
</dbReference>
<keyword evidence="10" id="KW-1185">Reference proteome</keyword>
<dbReference type="GO" id="GO:0005524">
    <property type="term" value="F:ATP binding"/>
    <property type="evidence" value="ECO:0007669"/>
    <property type="project" value="UniProtKB-KW"/>
</dbReference>
<keyword evidence="5" id="KW-0067">ATP-binding</keyword>